<dbReference type="EMBL" id="BMXV01000004">
    <property type="protein sequence ID" value="GGY73809.1"/>
    <property type="molecule type" value="Genomic_DNA"/>
</dbReference>
<accession>A0ABQ3B0P1</accession>
<keyword evidence="3" id="KW-1185">Reference proteome</keyword>
<dbReference type="InterPro" id="IPR021253">
    <property type="entry name" value="ZrgA-like"/>
</dbReference>
<sequence>MTSLPGLPVIALALACAATPLNASAADDHHQQAHVHGEAQLQIAIDGHTAELILRSPAANLLGFEHQPKNDGQDKILMETREWLTATPLVQAKGNDCTVVAGTIHYGRDRSEDDDHGHDSDNHSDFEVTQRLECESALADALTTPLMEHFPGIEDLSVEWVSTSGQGRAELHAGEKGIELAL</sequence>
<organism evidence="2 3">
    <name type="scientific">Marinobacter zhanjiangensis</name>
    <dbReference type="NCBI Taxonomy" id="578215"/>
    <lineage>
        <taxon>Bacteria</taxon>
        <taxon>Pseudomonadati</taxon>
        <taxon>Pseudomonadota</taxon>
        <taxon>Gammaproteobacteria</taxon>
        <taxon>Pseudomonadales</taxon>
        <taxon>Marinobacteraceae</taxon>
        <taxon>Marinobacter</taxon>
    </lineage>
</organism>
<feature type="chain" id="PRO_5046258675" description="DUF2796 domain-containing protein" evidence="1">
    <location>
        <begin position="26"/>
        <end position="182"/>
    </location>
</feature>
<reference evidence="3" key="1">
    <citation type="journal article" date="2019" name="Int. J. Syst. Evol. Microbiol.">
        <title>The Global Catalogue of Microorganisms (GCM) 10K type strain sequencing project: providing services to taxonomists for standard genome sequencing and annotation.</title>
        <authorList>
            <consortium name="The Broad Institute Genomics Platform"/>
            <consortium name="The Broad Institute Genome Sequencing Center for Infectious Disease"/>
            <person name="Wu L."/>
            <person name="Ma J."/>
        </authorList>
    </citation>
    <scope>NUCLEOTIDE SEQUENCE [LARGE SCALE GENOMIC DNA]</scope>
    <source>
        <strain evidence="3">KCTC 22280</strain>
    </source>
</reference>
<dbReference type="Proteomes" id="UP000601597">
    <property type="component" value="Unassembled WGS sequence"/>
</dbReference>
<gene>
    <name evidence="2" type="ORF">GCM10007071_21410</name>
</gene>
<evidence type="ECO:0000313" key="3">
    <source>
        <dbReference type="Proteomes" id="UP000601597"/>
    </source>
</evidence>
<protein>
    <recommendedName>
        <fullName evidence="4">DUF2796 domain-containing protein</fullName>
    </recommendedName>
</protein>
<evidence type="ECO:0000313" key="2">
    <source>
        <dbReference type="EMBL" id="GGY73809.1"/>
    </source>
</evidence>
<name>A0ABQ3B0P1_9GAMM</name>
<evidence type="ECO:0008006" key="4">
    <source>
        <dbReference type="Google" id="ProtNLM"/>
    </source>
</evidence>
<dbReference type="RefSeq" id="WP_189576221.1">
    <property type="nucleotide sequence ID" value="NZ_BMXV01000004.1"/>
</dbReference>
<feature type="signal peptide" evidence="1">
    <location>
        <begin position="1"/>
        <end position="25"/>
    </location>
</feature>
<dbReference type="Pfam" id="PF10986">
    <property type="entry name" value="ZrgA"/>
    <property type="match status" value="1"/>
</dbReference>
<keyword evidence="1" id="KW-0732">Signal</keyword>
<comment type="caution">
    <text evidence="2">The sequence shown here is derived from an EMBL/GenBank/DDBJ whole genome shotgun (WGS) entry which is preliminary data.</text>
</comment>
<evidence type="ECO:0000256" key="1">
    <source>
        <dbReference type="SAM" id="SignalP"/>
    </source>
</evidence>
<proteinExistence type="predicted"/>